<evidence type="ECO:0000313" key="1">
    <source>
        <dbReference type="EMBL" id="KAH8006950.1"/>
    </source>
</evidence>
<comment type="caution">
    <text evidence="1">The sequence shown here is derived from an EMBL/GenBank/DDBJ whole genome shotgun (WGS) entry which is preliminary data.</text>
</comment>
<dbReference type="EMBL" id="CM037619">
    <property type="protein sequence ID" value="KAH8006950.1"/>
    <property type="molecule type" value="Genomic_DNA"/>
</dbReference>
<proteinExistence type="predicted"/>
<name>A0ACB8FMZ4_9SAUR</name>
<accession>A0ACB8FMZ4</accession>
<keyword evidence="2" id="KW-1185">Reference proteome</keyword>
<dbReference type="Proteomes" id="UP000827872">
    <property type="component" value="Linkage Group LG06"/>
</dbReference>
<organism evidence="1 2">
    <name type="scientific">Sphaerodactylus townsendi</name>
    <dbReference type="NCBI Taxonomy" id="933632"/>
    <lineage>
        <taxon>Eukaryota</taxon>
        <taxon>Metazoa</taxon>
        <taxon>Chordata</taxon>
        <taxon>Craniata</taxon>
        <taxon>Vertebrata</taxon>
        <taxon>Euteleostomi</taxon>
        <taxon>Lepidosauria</taxon>
        <taxon>Squamata</taxon>
        <taxon>Bifurcata</taxon>
        <taxon>Gekkota</taxon>
        <taxon>Sphaerodactylidae</taxon>
        <taxon>Sphaerodactylus</taxon>
    </lineage>
</organism>
<evidence type="ECO:0000313" key="2">
    <source>
        <dbReference type="Proteomes" id="UP000827872"/>
    </source>
</evidence>
<sequence length="90" mass="10302">MRQDCHEKIRVLSQQAAAVVKQEGGDNDLIARIRADPYFSPIHEQLEILLEPSSFTGRASQQVTRFLKEEVYPLLIPYQSKMGVKMELTL</sequence>
<protein>
    <submittedName>
        <fullName evidence="1">Uncharacterized protein</fullName>
    </submittedName>
</protein>
<reference evidence="1" key="1">
    <citation type="submission" date="2021-08" db="EMBL/GenBank/DDBJ databases">
        <title>The first chromosome-level gecko genome reveals the dynamic sex chromosomes of Neotropical dwarf geckos (Sphaerodactylidae: Sphaerodactylus).</title>
        <authorList>
            <person name="Pinto B.J."/>
            <person name="Keating S.E."/>
            <person name="Gamble T."/>
        </authorList>
    </citation>
    <scope>NUCLEOTIDE SEQUENCE</scope>
    <source>
        <strain evidence="1">TG3544</strain>
    </source>
</reference>
<gene>
    <name evidence="1" type="ORF">K3G42_015569</name>
</gene>